<comment type="subcellular location">
    <subcellularLocation>
        <location evidence="1">Membrane</location>
        <topology evidence="1">Multi-pass membrane protein</topology>
    </subcellularLocation>
</comment>
<reference evidence="6" key="1">
    <citation type="submission" date="2007-09" db="EMBL/GenBank/DDBJ databases">
        <title>Fungi have three tetraspanin families with distinct functions.</title>
        <authorList>
            <person name="Lambou K."/>
            <person name="Tharreau D."/>
            <person name="Kohler A."/>
            <person name="Sirven C."/>
            <person name="Marguerettaz M."/>
            <person name="Barbisan C."/>
            <person name="Sexton A."/>
            <person name="Kellner E."/>
            <person name="Martin F."/>
            <person name="Howlett B."/>
            <person name="Orbach M."/>
            <person name="Lebrun M.H."/>
        </authorList>
    </citation>
    <scope>NUCLEOTIDE SEQUENCE</scope>
</reference>
<keyword evidence="2 5" id="KW-0812">Transmembrane</keyword>
<evidence type="ECO:0000256" key="2">
    <source>
        <dbReference type="ARBA" id="ARBA00022692"/>
    </source>
</evidence>
<evidence type="ECO:0000256" key="5">
    <source>
        <dbReference type="SAM" id="Phobius"/>
    </source>
</evidence>
<keyword evidence="4 5" id="KW-0472">Membrane</keyword>
<name>A9YBY2_RHIOR</name>
<sequence>MTICCASKAYMILTNALFASLGLAFLVFGSMGMKSDFYGSSLFPINTFKWLAILGAIVCVASIFGAIGAFIRKKFITCIYMIIILVALVLQVIIGIKIYKASANIFAYMSDLWTSASTSYRIALQNEFSCCGFQTSMDNYAITDQCQPTASSIQDVPPCADILINYAKSAFGKAYLVIFAALTLEVLAMTNAITLLCTSFDAEDENERRNHRKSGIRLDEMSVESPTTLVGSSYTLPEEQKKHYADSPIGDSYSSYSAYDVNSPIHDSNRYEVYSHQNDSNIYHQDNHGFNTGSRVNAYY</sequence>
<keyword evidence="3 5" id="KW-1133">Transmembrane helix</keyword>
<feature type="transmembrane region" description="Helical" evidence="5">
    <location>
        <begin position="78"/>
        <end position="99"/>
    </location>
</feature>
<dbReference type="AlphaFoldDB" id="A9YBY2"/>
<dbReference type="GO" id="GO:0016020">
    <property type="term" value="C:membrane"/>
    <property type="evidence" value="ECO:0007669"/>
    <property type="project" value="UniProtKB-SubCell"/>
</dbReference>
<evidence type="ECO:0000256" key="1">
    <source>
        <dbReference type="ARBA" id="ARBA00004141"/>
    </source>
</evidence>
<dbReference type="PANTHER" id="PTHR19282">
    <property type="entry name" value="TETRASPANIN"/>
    <property type="match status" value="1"/>
</dbReference>
<proteinExistence type="predicted"/>
<dbReference type="EMBL" id="EU142018">
    <property type="protein sequence ID" value="ABX46547.1"/>
    <property type="molecule type" value="Genomic_DNA"/>
</dbReference>
<accession>A9YBY2</accession>
<evidence type="ECO:0000313" key="6">
    <source>
        <dbReference type="EMBL" id="ABX46547.1"/>
    </source>
</evidence>
<evidence type="ECO:0000256" key="3">
    <source>
        <dbReference type="ARBA" id="ARBA00022989"/>
    </source>
</evidence>
<feature type="transmembrane region" description="Helical" evidence="5">
    <location>
        <begin position="12"/>
        <end position="30"/>
    </location>
</feature>
<dbReference type="Pfam" id="PF00335">
    <property type="entry name" value="Tetraspanin"/>
    <property type="match status" value="1"/>
</dbReference>
<evidence type="ECO:0000256" key="4">
    <source>
        <dbReference type="ARBA" id="ARBA00023136"/>
    </source>
</evidence>
<gene>
    <name evidence="6" type="primary">TSP4</name>
</gene>
<feature type="transmembrane region" description="Helical" evidence="5">
    <location>
        <begin position="50"/>
        <end position="71"/>
    </location>
</feature>
<dbReference type="InterPro" id="IPR018499">
    <property type="entry name" value="Tetraspanin/Peripherin"/>
</dbReference>
<protein>
    <submittedName>
        <fullName evidence="6">Tetraspanin Tsp4</fullName>
    </submittedName>
</protein>
<organism evidence="6">
    <name type="scientific">Rhizopus oryzae</name>
    <name type="common">Mucormycosis agent</name>
    <name type="synonym">Rhizopus arrhizus var. delemar</name>
    <dbReference type="NCBI Taxonomy" id="64495"/>
    <lineage>
        <taxon>Eukaryota</taxon>
        <taxon>Fungi</taxon>
        <taxon>Fungi incertae sedis</taxon>
        <taxon>Mucoromycota</taxon>
        <taxon>Mucoromycotina</taxon>
        <taxon>Mucoromycetes</taxon>
        <taxon>Mucorales</taxon>
        <taxon>Mucorineae</taxon>
        <taxon>Rhizopodaceae</taxon>
        <taxon>Rhizopus</taxon>
    </lineage>
</organism>
<feature type="transmembrane region" description="Helical" evidence="5">
    <location>
        <begin position="174"/>
        <end position="200"/>
    </location>
</feature>